<dbReference type="AlphaFoldDB" id="A0A154VQ74"/>
<dbReference type="Gene3D" id="3.30.870.10">
    <property type="entry name" value="Endonuclease Chain A"/>
    <property type="match status" value="2"/>
</dbReference>
<comment type="caution">
    <text evidence="7">The sequence shown here is derived from an EMBL/GenBank/DDBJ whole genome shotgun (WGS) entry which is preliminary data.</text>
</comment>
<evidence type="ECO:0000256" key="3">
    <source>
        <dbReference type="ARBA" id="ARBA00018392"/>
    </source>
</evidence>
<comment type="subcellular location">
    <subcellularLocation>
        <location evidence="2">Secreted</location>
    </subcellularLocation>
</comment>
<proteinExistence type="predicted"/>
<accession>A0A154VQ74</accession>
<organism evidence="7 8">
    <name type="scientific">Oceanibaculum pacificum</name>
    <dbReference type="NCBI Taxonomy" id="580166"/>
    <lineage>
        <taxon>Bacteria</taxon>
        <taxon>Pseudomonadati</taxon>
        <taxon>Pseudomonadota</taxon>
        <taxon>Alphaproteobacteria</taxon>
        <taxon>Rhodospirillales</taxon>
        <taxon>Oceanibaculaceae</taxon>
        <taxon>Oceanibaculum</taxon>
    </lineage>
</organism>
<evidence type="ECO:0000256" key="1">
    <source>
        <dbReference type="ARBA" id="ARBA00003145"/>
    </source>
</evidence>
<feature type="domain" description="PLD phosphodiesterase" evidence="6">
    <location>
        <begin position="129"/>
        <end position="156"/>
    </location>
</feature>
<evidence type="ECO:0000313" key="7">
    <source>
        <dbReference type="EMBL" id="KZD03453.1"/>
    </source>
</evidence>
<dbReference type="EMBL" id="LPXN01000144">
    <property type="protein sequence ID" value="KZD03453.1"/>
    <property type="molecule type" value="Genomic_DNA"/>
</dbReference>
<dbReference type="InterPro" id="IPR025202">
    <property type="entry name" value="PLD-like_dom"/>
</dbReference>
<name>A0A154VQ74_9PROT</name>
<keyword evidence="8" id="KW-1185">Reference proteome</keyword>
<evidence type="ECO:0000256" key="5">
    <source>
        <dbReference type="ARBA" id="ARBA00029594"/>
    </source>
</evidence>
<keyword evidence="4" id="KW-0964">Secreted</keyword>
<dbReference type="GO" id="GO:0005576">
    <property type="term" value="C:extracellular region"/>
    <property type="evidence" value="ECO:0007669"/>
    <property type="project" value="UniProtKB-SubCell"/>
</dbReference>
<evidence type="ECO:0000256" key="4">
    <source>
        <dbReference type="ARBA" id="ARBA00022525"/>
    </source>
</evidence>
<evidence type="ECO:0000259" key="6">
    <source>
        <dbReference type="PROSITE" id="PS50035"/>
    </source>
</evidence>
<feature type="domain" description="PLD phosphodiesterase" evidence="6">
    <location>
        <begin position="365"/>
        <end position="392"/>
    </location>
</feature>
<dbReference type="Proteomes" id="UP000076400">
    <property type="component" value="Unassembled WGS sequence"/>
</dbReference>
<comment type="function">
    <text evidence="1">Could be a virulence factor.</text>
</comment>
<protein>
    <recommendedName>
        <fullName evidence="3">Phospholipase D</fullName>
    </recommendedName>
    <alternativeName>
        <fullName evidence="5">Choline phosphatase</fullName>
    </alternativeName>
</protein>
<dbReference type="InterPro" id="IPR001736">
    <property type="entry name" value="PLipase_D/transphosphatidylase"/>
</dbReference>
<dbReference type="SMART" id="SM00155">
    <property type="entry name" value="PLDc"/>
    <property type="match status" value="2"/>
</dbReference>
<evidence type="ECO:0000313" key="8">
    <source>
        <dbReference type="Proteomes" id="UP000076400"/>
    </source>
</evidence>
<gene>
    <name evidence="7" type="ORF">AUP43_12900</name>
</gene>
<dbReference type="PANTHER" id="PTHR21248">
    <property type="entry name" value="CARDIOLIPIN SYNTHASE"/>
    <property type="match status" value="1"/>
</dbReference>
<evidence type="ECO:0000256" key="2">
    <source>
        <dbReference type="ARBA" id="ARBA00004613"/>
    </source>
</evidence>
<dbReference type="GO" id="GO:0032049">
    <property type="term" value="P:cardiolipin biosynthetic process"/>
    <property type="evidence" value="ECO:0007669"/>
    <property type="project" value="UniProtKB-ARBA"/>
</dbReference>
<dbReference type="CDD" id="cd09111">
    <property type="entry name" value="PLDc_ymdC_like_1"/>
    <property type="match status" value="1"/>
</dbReference>
<dbReference type="Pfam" id="PF13091">
    <property type="entry name" value="PLDc_2"/>
    <property type="match status" value="2"/>
</dbReference>
<dbReference type="PROSITE" id="PS50035">
    <property type="entry name" value="PLD"/>
    <property type="match status" value="2"/>
</dbReference>
<dbReference type="STRING" id="580166.AUP43_12900"/>
<dbReference type="PANTHER" id="PTHR21248:SF12">
    <property type="entry name" value="CARDIOLIPIN SYNTHASE C"/>
    <property type="match status" value="1"/>
</dbReference>
<reference evidence="7 8" key="1">
    <citation type="submission" date="2015-12" db="EMBL/GenBank/DDBJ databases">
        <title>Genome sequence of Oceanibaculum pacificum MCCC 1A02656.</title>
        <authorList>
            <person name="Lu L."/>
            <person name="Lai Q."/>
            <person name="Shao Z."/>
            <person name="Qian P."/>
        </authorList>
    </citation>
    <scope>NUCLEOTIDE SEQUENCE [LARGE SCALE GENOMIC DNA]</scope>
    <source>
        <strain evidence="7 8">MCCC 1A02656</strain>
    </source>
</reference>
<dbReference type="GO" id="GO:0030572">
    <property type="term" value="F:phosphatidyltransferase activity"/>
    <property type="evidence" value="ECO:0007669"/>
    <property type="project" value="UniProtKB-ARBA"/>
</dbReference>
<dbReference type="SUPFAM" id="SSF56024">
    <property type="entry name" value="Phospholipase D/nuclease"/>
    <property type="match status" value="2"/>
</dbReference>
<sequence>MPTLDAHVDGLLREMQAETVIGLVADGLNAFMLRALTARTAKRTLDLQYYAWHDDVTGRLMAGEVLAAADRGVAVRLLLDDTSVLGEDEALSALEDHENIQLRLFNVGRWRLLGRVGFAFELALGGWHLNHRMHNKAWVADNRFALLGGRNIGDAYFDASGEFNFHDLDVAIVGGDADRATHVFEAYWNSRLSRPVRIFRRARRHAGELPLLRRRLEDTAASPEARPYCERLDGGSSGLDGLRETLEAMAVNDVAILYDKPEKAANGKTGSAVARALRQMMQQARAEILLISPYFVPGEKGLAQLLALVRRGVKISVITNTLAATDVAAVHGGYARYRRRMLEAGIELRELRRSGHENAGLFGSKGASLHTKAILIDGTLVGVGSFNLDPRSLNLNTEAGVFAQHPELGRRLRQEFDRLADPTRSFKVELEDGHMVWRHEVDGREETVRHEPDAPLGRRLIAQIVRWLPLESQL</sequence>
<dbReference type="CDD" id="cd09113">
    <property type="entry name" value="PLDc_ymdC_like_2"/>
    <property type="match status" value="1"/>
</dbReference>
<dbReference type="RefSeq" id="WP_067558988.1">
    <property type="nucleotide sequence ID" value="NZ_LPXN01000144.1"/>
</dbReference>